<evidence type="ECO:0000313" key="2">
    <source>
        <dbReference type="EMBL" id="MBO1074187.1"/>
    </source>
</evidence>
<reference evidence="2 3" key="1">
    <citation type="submission" date="2020-09" db="EMBL/GenBank/DDBJ databases">
        <title>Roseomonas.</title>
        <authorList>
            <person name="Zhu W."/>
        </authorList>
    </citation>
    <scope>NUCLEOTIDE SEQUENCE [LARGE SCALE GENOMIC DNA]</scope>
    <source>
        <strain evidence="2 3">1311</strain>
    </source>
</reference>
<dbReference type="Proteomes" id="UP001518990">
    <property type="component" value="Unassembled WGS sequence"/>
</dbReference>
<organism evidence="2 3">
    <name type="scientific">Roseomonas marmotae</name>
    <dbReference type="NCBI Taxonomy" id="2768161"/>
    <lineage>
        <taxon>Bacteria</taxon>
        <taxon>Pseudomonadati</taxon>
        <taxon>Pseudomonadota</taxon>
        <taxon>Alphaproteobacteria</taxon>
        <taxon>Acetobacterales</taxon>
        <taxon>Roseomonadaceae</taxon>
        <taxon>Roseomonas</taxon>
    </lineage>
</organism>
<dbReference type="InterPro" id="IPR050508">
    <property type="entry name" value="Methyltransf_Superfamily"/>
</dbReference>
<protein>
    <submittedName>
        <fullName evidence="2">Class I SAM-dependent methyltransferase</fullName>
    </submittedName>
</protein>
<proteinExistence type="predicted"/>
<accession>A0ABS3K9P8</accession>
<dbReference type="InterPro" id="IPR013216">
    <property type="entry name" value="Methyltransf_11"/>
</dbReference>
<gene>
    <name evidence="2" type="ORF">IAI60_06170</name>
</gene>
<dbReference type="Pfam" id="PF08241">
    <property type="entry name" value="Methyltransf_11"/>
    <property type="match status" value="1"/>
</dbReference>
<dbReference type="GO" id="GO:0008168">
    <property type="term" value="F:methyltransferase activity"/>
    <property type="evidence" value="ECO:0007669"/>
    <property type="project" value="UniProtKB-KW"/>
</dbReference>
<dbReference type="GO" id="GO:0032259">
    <property type="term" value="P:methylation"/>
    <property type="evidence" value="ECO:0007669"/>
    <property type="project" value="UniProtKB-KW"/>
</dbReference>
<evidence type="ECO:0000313" key="3">
    <source>
        <dbReference type="Proteomes" id="UP001518990"/>
    </source>
</evidence>
<dbReference type="EMBL" id="JACTNF010000004">
    <property type="protein sequence ID" value="MBO1074187.1"/>
    <property type="molecule type" value="Genomic_DNA"/>
</dbReference>
<dbReference type="Gene3D" id="3.40.50.150">
    <property type="entry name" value="Vaccinia Virus protein VP39"/>
    <property type="match status" value="1"/>
</dbReference>
<name>A0ABS3K9P8_9PROT</name>
<dbReference type="CDD" id="cd02440">
    <property type="entry name" value="AdoMet_MTases"/>
    <property type="match status" value="1"/>
</dbReference>
<sequence>MERTEYALMDAAEDRMWWYRAAHARVVAALRARPGRTALPLLDAGCGTGGMLRRLSIALPGRALAGLEYSPEAAARAARKSGAAVAAGDANALPYPDARFGALVSVDVLCHRGVQEARALAEFHRVLAPGGTLVLNLPAFEWLRSAHDTRVHNARRYTAAGATALLRAAGFEAIEARYWNSLLLPLMVAQRKLRSRAPDAASDVAPFPPWLDATLHAATRTEAALARLGLRYPAGGSVLLTATRSA</sequence>
<feature type="domain" description="Methyltransferase type 11" evidence="1">
    <location>
        <begin position="42"/>
        <end position="135"/>
    </location>
</feature>
<dbReference type="InterPro" id="IPR029063">
    <property type="entry name" value="SAM-dependent_MTases_sf"/>
</dbReference>
<keyword evidence="3" id="KW-1185">Reference proteome</keyword>
<keyword evidence="2" id="KW-0808">Transferase</keyword>
<dbReference type="PANTHER" id="PTHR42912">
    <property type="entry name" value="METHYLTRANSFERASE"/>
    <property type="match status" value="1"/>
</dbReference>
<evidence type="ECO:0000259" key="1">
    <source>
        <dbReference type="Pfam" id="PF08241"/>
    </source>
</evidence>
<comment type="caution">
    <text evidence="2">The sequence shown here is derived from an EMBL/GenBank/DDBJ whole genome shotgun (WGS) entry which is preliminary data.</text>
</comment>
<dbReference type="SUPFAM" id="SSF53335">
    <property type="entry name" value="S-adenosyl-L-methionine-dependent methyltransferases"/>
    <property type="match status" value="1"/>
</dbReference>
<keyword evidence="2" id="KW-0489">Methyltransferase</keyword>